<evidence type="ECO:0000313" key="7">
    <source>
        <dbReference type="EMBL" id="MFC4109367.1"/>
    </source>
</evidence>
<dbReference type="PANTHER" id="PTHR47151:SF2">
    <property type="entry name" value="AMINO ACID BINDING PROTEIN"/>
    <property type="match status" value="1"/>
</dbReference>
<proteinExistence type="inferred from homology"/>
<organism evidence="7 8">
    <name type="scientific">Micromonospora zhanjiangensis</name>
    <dbReference type="NCBI Taxonomy" id="1522057"/>
    <lineage>
        <taxon>Bacteria</taxon>
        <taxon>Bacillati</taxon>
        <taxon>Actinomycetota</taxon>
        <taxon>Actinomycetes</taxon>
        <taxon>Micromonosporales</taxon>
        <taxon>Micromonosporaceae</taxon>
        <taxon>Micromonospora</taxon>
    </lineage>
</organism>
<sequence length="386" mass="40243">MRQKLVRVVGGVALASALVMGASACSGGSGGGSGSDSKCGLKIAFFGALTGDAANLGINIKNGAKLAIEEYNEKHSDCKVDLVEKDSQGDEKQAAGLAREVVKDKKIIGVVGPAFSGETEAATPIFEEAKLPIISPSATRTSLGSKGWKVFHRGLGNDDSQGPAAAAYIKNTLKAQKVFVIDDQSAYGAGLADNVKTALGAQKVGDDKVERNVTKDFNPVITKIKSTGAEAVFYGGYYQEAGLLVKQMRAAGVTATLVAADGVKDPAYIETAGKAAAEGTVLTCPCAPASEAKGNFAENYKKKWGQEAGTYSDIAYDAAGIFLKGIDGGNTTTAKMQEFVTGVTFEGIANTYKFTDKGELDSQYLKIWAYKVAGGEIKADQEIKTQ</sequence>
<comment type="similarity">
    <text evidence="1">Belongs to the leucine-binding protein family.</text>
</comment>
<evidence type="ECO:0000313" key="8">
    <source>
        <dbReference type="Proteomes" id="UP001595868"/>
    </source>
</evidence>
<gene>
    <name evidence="7" type="ORF">ACFOX0_25980</name>
</gene>
<dbReference type="Pfam" id="PF13458">
    <property type="entry name" value="Peripla_BP_6"/>
    <property type="match status" value="1"/>
</dbReference>
<evidence type="ECO:0000259" key="6">
    <source>
        <dbReference type="Pfam" id="PF13458"/>
    </source>
</evidence>
<keyword evidence="8" id="KW-1185">Reference proteome</keyword>
<evidence type="ECO:0000256" key="3">
    <source>
        <dbReference type="ARBA" id="ARBA00022729"/>
    </source>
</evidence>
<dbReference type="PRINTS" id="PR00337">
    <property type="entry name" value="LEUILEVALBP"/>
</dbReference>
<dbReference type="InterPro" id="IPR028082">
    <property type="entry name" value="Peripla_BP_I"/>
</dbReference>
<feature type="domain" description="Leucine-binding protein" evidence="6">
    <location>
        <begin position="41"/>
        <end position="357"/>
    </location>
</feature>
<dbReference type="Proteomes" id="UP001595868">
    <property type="component" value="Unassembled WGS sequence"/>
</dbReference>
<keyword evidence="2" id="KW-0813">Transport</keyword>
<keyword evidence="4" id="KW-0029">Amino-acid transport</keyword>
<feature type="chain" id="PRO_5046398784" evidence="5">
    <location>
        <begin position="25"/>
        <end position="386"/>
    </location>
</feature>
<reference evidence="8" key="1">
    <citation type="journal article" date="2019" name="Int. J. Syst. Evol. Microbiol.">
        <title>The Global Catalogue of Microorganisms (GCM) 10K type strain sequencing project: providing services to taxonomists for standard genome sequencing and annotation.</title>
        <authorList>
            <consortium name="The Broad Institute Genomics Platform"/>
            <consortium name="The Broad Institute Genome Sequencing Center for Infectious Disease"/>
            <person name="Wu L."/>
            <person name="Ma J."/>
        </authorList>
    </citation>
    <scope>NUCLEOTIDE SEQUENCE [LARGE SCALE GENOMIC DNA]</scope>
    <source>
        <strain evidence="8">2902at01</strain>
    </source>
</reference>
<dbReference type="InterPro" id="IPR028081">
    <property type="entry name" value="Leu-bd"/>
</dbReference>
<protein>
    <submittedName>
        <fullName evidence="7">Branched-chain amino acid ABC transporter substrate-binding protein</fullName>
    </submittedName>
</protein>
<keyword evidence="3 5" id="KW-0732">Signal</keyword>
<evidence type="ECO:0000256" key="4">
    <source>
        <dbReference type="ARBA" id="ARBA00022970"/>
    </source>
</evidence>
<evidence type="ECO:0000256" key="2">
    <source>
        <dbReference type="ARBA" id="ARBA00022448"/>
    </source>
</evidence>
<evidence type="ECO:0000256" key="5">
    <source>
        <dbReference type="SAM" id="SignalP"/>
    </source>
</evidence>
<name>A0ABV8KU27_9ACTN</name>
<dbReference type="CDD" id="cd06342">
    <property type="entry name" value="PBP1_ABC_LIVBP-like"/>
    <property type="match status" value="1"/>
</dbReference>
<evidence type="ECO:0000256" key="1">
    <source>
        <dbReference type="ARBA" id="ARBA00010062"/>
    </source>
</evidence>
<dbReference type="Gene3D" id="3.40.50.2300">
    <property type="match status" value="2"/>
</dbReference>
<feature type="signal peptide" evidence="5">
    <location>
        <begin position="1"/>
        <end position="24"/>
    </location>
</feature>
<comment type="caution">
    <text evidence="7">The sequence shown here is derived from an EMBL/GenBank/DDBJ whole genome shotgun (WGS) entry which is preliminary data.</text>
</comment>
<dbReference type="InterPro" id="IPR000709">
    <property type="entry name" value="Leu_Ile_Val-bd"/>
</dbReference>
<dbReference type="EMBL" id="JBHSBN010000023">
    <property type="protein sequence ID" value="MFC4109367.1"/>
    <property type="molecule type" value="Genomic_DNA"/>
</dbReference>
<dbReference type="PROSITE" id="PS51257">
    <property type="entry name" value="PROKAR_LIPOPROTEIN"/>
    <property type="match status" value="1"/>
</dbReference>
<dbReference type="SUPFAM" id="SSF53822">
    <property type="entry name" value="Periplasmic binding protein-like I"/>
    <property type="match status" value="1"/>
</dbReference>
<accession>A0ABV8KU27</accession>
<dbReference type="PANTHER" id="PTHR47151">
    <property type="entry name" value="LEU/ILE/VAL-BINDING ABC TRANSPORTER SUBUNIT"/>
    <property type="match status" value="1"/>
</dbReference>